<feature type="compositionally biased region" description="Acidic residues" evidence="1">
    <location>
        <begin position="128"/>
        <end position="139"/>
    </location>
</feature>
<name>A0A6J4KKF6_9CYAN</name>
<gene>
    <name evidence="2" type="ORF">AVDCRST_MAG84-619</name>
</gene>
<dbReference type="EMBL" id="CADCTZ010000091">
    <property type="protein sequence ID" value="CAA9308546.1"/>
    <property type="molecule type" value="Genomic_DNA"/>
</dbReference>
<feature type="region of interest" description="Disordered" evidence="1">
    <location>
        <begin position="1"/>
        <end position="35"/>
    </location>
</feature>
<reference evidence="2" key="1">
    <citation type="submission" date="2020-02" db="EMBL/GenBank/DDBJ databases">
        <authorList>
            <person name="Meier V. D."/>
        </authorList>
    </citation>
    <scope>NUCLEOTIDE SEQUENCE</scope>
    <source>
        <strain evidence="2">AVDCRST_MAG84</strain>
    </source>
</reference>
<evidence type="ECO:0000313" key="2">
    <source>
        <dbReference type="EMBL" id="CAA9308546.1"/>
    </source>
</evidence>
<organism evidence="2">
    <name type="scientific">uncultured Microcoleus sp</name>
    <dbReference type="NCBI Taxonomy" id="259945"/>
    <lineage>
        <taxon>Bacteria</taxon>
        <taxon>Bacillati</taxon>
        <taxon>Cyanobacteriota</taxon>
        <taxon>Cyanophyceae</taxon>
        <taxon>Oscillatoriophycideae</taxon>
        <taxon>Oscillatoriales</taxon>
        <taxon>Microcoleaceae</taxon>
        <taxon>Microcoleus</taxon>
        <taxon>environmental samples</taxon>
    </lineage>
</organism>
<accession>A0A6J4KKF6</accession>
<protein>
    <submittedName>
        <fullName evidence="2">Uncharacterized protein</fullName>
    </submittedName>
</protein>
<sequence length="139" mass="15792">MQAIQPTVTPLRPVKNSPRITPRRHSSSRQRSYPHQTIAAETGVKFAVNVVLSVCATSALIQLWPHYRAVQEKLHEIQAEVNLTQGRVDRSRSDFNRYFDPSLAKTVMQEQSNRADPQQRPVILQEPEVPEAEESTPQP</sequence>
<proteinExistence type="predicted"/>
<evidence type="ECO:0000256" key="1">
    <source>
        <dbReference type="SAM" id="MobiDB-lite"/>
    </source>
</evidence>
<dbReference type="AlphaFoldDB" id="A0A6J4KKF6"/>
<feature type="region of interest" description="Disordered" evidence="1">
    <location>
        <begin position="108"/>
        <end position="139"/>
    </location>
</feature>